<dbReference type="Proteomes" id="UP000053342">
    <property type="component" value="Unassembled WGS sequence"/>
</dbReference>
<evidence type="ECO:0000256" key="2">
    <source>
        <dbReference type="ARBA" id="ARBA00022448"/>
    </source>
</evidence>
<evidence type="ECO:0000256" key="6">
    <source>
        <dbReference type="SAM" id="Phobius"/>
    </source>
</evidence>
<evidence type="ECO:0000313" key="8">
    <source>
        <dbReference type="Proteomes" id="UP000053342"/>
    </source>
</evidence>
<dbReference type="GeneID" id="27363568"/>
<sequence>MAPITEGEKALAYDDEAVTTTPPHPGVDIGVVIGIEPTHVLNESFNLWNSLNSEALTIIAILVYIIVLLAAAVRLFSRIVWSISRQGALPFAVWLAKANNRLELPVNAILSSSVLVGAMGAILLGYTTAINAILGGGIVMCYLSYVLAVGSLLYSGRAKVFQSERCFNLGRSGIFFNIISIIWMPFNTVWLCFPSYLPATGSTMNYASAVIGGVFL</sequence>
<keyword evidence="5 6" id="KW-0472">Membrane</keyword>
<evidence type="ECO:0000256" key="4">
    <source>
        <dbReference type="ARBA" id="ARBA00022989"/>
    </source>
</evidence>
<feature type="transmembrane region" description="Helical" evidence="6">
    <location>
        <begin position="55"/>
        <end position="76"/>
    </location>
</feature>
<dbReference type="InterPro" id="IPR002293">
    <property type="entry name" value="AA/rel_permease1"/>
</dbReference>
<dbReference type="PANTHER" id="PTHR45649">
    <property type="entry name" value="AMINO-ACID PERMEASE BAT1"/>
    <property type="match status" value="1"/>
</dbReference>
<dbReference type="GO" id="GO:0022857">
    <property type="term" value="F:transmembrane transporter activity"/>
    <property type="evidence" value="ECO:0007669"/>
    <property type="project" value="InterPro"/>
</dbReference>
<proteinExistence type="predicted"/>
<feature type="transmembrane region" description="Helical" evidence="6">
    <location>
        <begin position="174"/>
        <end position="197"/>
    </location>
</feature>
<dbReference type="PANTHER" id="PTHR45649:SF14">
    <property type="entry name" value="GABA PERMEASE"/>
    <property type="match status" value="1"/>
</dbReference>
<keyword evidence="2" id="KW-0813">Transport</keyword>
<accession>A0A0D2BFD7</accession>
<evidence type="ECO:0000256" key="3">
    <source>
        <dbReference type="ARBA" id="ARBA00022692"/>
    </source>
</evidence>
<dbReference type="GO" id="GO:0016020">
    <property type="term" value="C:membrane"/>
    <property type="evidence" value="ECO:0007669"/>
    <property type="project" value="UniProtKB-SubCell"/>
</dbReference>
<keyword evidence="4 6" id="KW-1133">Transmembrane helix</keyword>
<dbReference type="HOGENOM" id="CLU_1277622_0_0_1"/>
<feature type="transmembrane region" description="Helical" evidence="6">
    <location>
        <begin position="104"/>
        <end position="126"/>
    </location>
</feature>
<keyword evidence="8" id="KW-1185">Reference proteome</keyword>
<reference evidence="7 8" key="1">
    <citation type="submission" date="2015-01" db="EMBL/GenBank/DDBJ databases">
        <title>The Genome Sequence of Exophiala oligosperma CBS72588.</title>
        <authorList>
            <consortium name="The Broad Institute Genomics Platform"/>
            <person name="Cuomo C."/>
            <person name="de Hoog S."/>
            <person name="Gorbushina A."/>
            <person name="Stielow B."/>
            <person name="Teixiera M."/>
            <person name="Abouelleil A."/>
            <person name="Chapman S.B."/>
            <person name="Priest M."/>
            <person name="Young S.K."/>
            <person name="Wortman J."/>
            <person name="Nusbaum C."/>
            <person name="Birren B."/>
        </authorList>
    </citation>
    <scope>NUCLEOTIDE SEQUENCE [LARGE SCALE GENOMIC DNA]</scope>
    <source>
        <strain evidence="7 8">CBS 72588</strain>
    </source>
</reference>
<comment type="subcellular location">
    <subcellularLocation>
        <location evidence="1">Membrane</location>
        <topology evidence="1">Multi-pass membrane protein</topology>
    </subcellularLocation>
</comment>
<evidence type="ECO:0008006" key="9">
    <source>
        <dbReference type="Google" id="ProtNLM"/>
    </source>
</evidence>
<dbReference type="AlphaFoldDB" id="A0A0D2BFD7"/>
<dbReference type="VEuPathDB" id="FungiDB:PV06_11494"/>
<feature type="transmembrane region" description="Helical" evidence="6">
    <location>
        <begin position="132"/>
        <end position="154"/>
    </location>
</feature>
<evidence type="ECO:0000313" key="7">
    <source>
        <dbReference type="EMBL" id="KIW36222.1"/>
    </source>
</evidence>
<dbReference type="Pfam" id="PF13520">
    <property type="entry name" value="AA_permease_2"/>
    <property type="match status" value="1"/>
</dbReference>
<dbReference type="EMBL" id="KN847367">
    <property type="protein sequence ID" value="KIW36222.1"/>
    <property type="molecule type" value="Genomic_DNA"/>
</dbReference>
<dbReference type="OrthoDB" id="2417308at2759"/>
<gene>
    <name evidence="7" type="ORF">PV06_11494</name>
</gene>
<protein>
    <recommendedName>
        <fullName evidence="9">Amino acid permease/ SLC12A domain-containing protein</fullName>
    </recommendedName>
</protein>
<evidence type="ECO:0000256" key="1">
    <source>
        <dbReference type="ARBA" id="ARBA00004141"/>
    </source>
</evidence>
<dbReference type="RefSeq" id="XP_016256438.1">
    <property type="nucleotide sequence ID" value="XM_016413180.1"/>
</dbReference>
<keyword evidence="3 6" id="KW-0812">Transmembrane</keyword>
<name>A0A0D2BFD7_9EURO</name>
<organism evidence="7 8">
    <name type="scientific">Exophiala oligosperma</name>
    <dbReference type="NCBI Taxonomy" id="215243"/>
    <lineage>
        <taxon>Eukaryota</taxon>
        <taxon>Fungi</taxon>
        <taxon>Dikarya</taxon>
        <taxon>Ascomycota</taxon>
        <taxon>Pezizomycotina</taxon>
        <taxon>Eurotiomycetes</taxon>
        <taxon>Chaetothyriomycetidae</taxon>
        <taxon>Chaetothyriales</taxon>
        <taxon>Herpotrichiellaceae</taxon>
        <taxon>Exophiala</taxon>
    </lineage>
</organism>
<evidence type="ECO:0000256" key="5">
    <source>
        <dbReference type="ARBA" id="ARBA00023136"/>
    </source>
</evidence>